<proteinExistence type="predicted"/>
<evidence type="ECO:0008006" key="5">
    <source>
        <dbReference type="Google" id="ProtNLM"/>
    </source>
</evidence>
<dbReference type="PROSITE" id="PS51192">
    <property type="entry name" value="HELICASE_ATP_BIND_1"/>
    <property type="match status" value="1"/>
</dbReference>
<dbReference type="InterPro" id="IPR000330">
    <property type="entry name" value="SNF2_N"/>
</dbReference>
<dbReference type="Pfam" id="PF00176">
    <property type="entry name" value="SNF2-rel_dom"/>
    <property type="match status" value="1"/>
</dbReference>
<dbReference type="InterPro" id="IPR038718">
    <property type="entry name" value="SNF2-like_sf"/>
</dbReference>
<comment type="caution">
    <text evidence="4">The sequence shown here is derived from an EMBL/GenBank/DDBJ whole genome shotgun (WGS) entry which is preliminary data.</text>
</comment>
<organism evidence="4">
    <name type="scientific">marine sediment metagenome</name>
    <dbReference type="NCBI Taxonomy" id="412755"/>
    <lineage>
        <taxon>unclassified sequences</taxon>
        <taxon>metagenomes</taxon>
        <taxon>ecological metagenomes</taxon>
    </lineage>
</organism>
<feature type="non-terminal residue" evidence="4">
    <location>
        <position position="564"/>
    </location>
</feature>
<dbReference type="Pfam" id="PF00271">
    <property type="entry name" value="Helicase_C"/>
    <property type="match status" value="1"/>
</dbReference>
<dbReference type="InterPro" id="IPR014001">
    <property type="entry name" value="Helicase_ATP-bd"/>
</dbReference>
<sequence length="564" mass="64338">MSSLSNMYGCLSGLIIPSRSNRFYPFLRFFCLSEISANCIALGEQIDGIPGKCYNSVTAMKVSLKRRLLQVSLADLEADKPEIIPVHVPRGLRINGYKYTFLKKPYAHQMAALRRISSLRGGALLMEQGTGKTAVAIHFIGVEHVKRRCNTALIICPATVSGVWVSEFRKHLPKDLHKNTKILRFFGTRKRRIRKILKARKTLGLRICIINFESAWRLEEELKRLRPQIIVVDESHRIKSPRAKQSKALWRLGQIARYRLILAGTPVVGGAHDVWSQWNFLDPDVFGTNWWRFQSHYLKKGGYYGKEIIGYQNLEGLKRKVRASSFIIRKEECLDLPEKIFQNIPVELSESSKKLYNDMATELVAEIEDGSVSTAPIVLVKLLRLAQITSGFLKDLDNNIHDIGREKVDVCQELIEDRVGDGHQVVVFARFRHDISRLERELLKHRISCATLTGSTKMKDRDGLVEQFQQGEYSVFIAQIQAGSLGITLTAADTAIFFSLDYSLANYLQATDRLHRIGQTRTVNYLHLIVPRSIDELVYKVLKSKEDLARYILKRPRAILMEST</sequence>
<dbReference type="InterPro" id="IPR049730">
    <property type="entry name" value="SNF2/RAD54-like_C"/>
</dbReference>
<feature type="domain" description="Helicase C-terminal" evidence="3">
    <location>
        <begin position="409"/>
        <end position="557"/>
    </location>
</feature>
<dbReference type="GO" id="GO:0016787">
    <property type="term" value="F:hydrolase activity"/>
    <property type="evidence" value="ECO:0007669"/>
    <property type="project" value="UniProtKB-KW"/>
</dbReference>
<dbReference type="InterPro" id="IPR027417">
    <property type="entry name" value="P-loop_NTPase"/>
</dbReference>
<feature type="domain" description="Helicase ATP-binding" evidence="2">
    <location>
        <begin position="113"/>
        <end position="284"/>
    </location>
</feature>
<dbReference type="InterPro" id="IPR001650">
    <property type="entry name" value="Helicase_C-like"/>
</dbReference>
<dbReference type="Gene3D" id="3.40.50.10810">
    <property type="entry name" value="Tandem AAA-ATPase domain"/>
    <property type="match status" value="1"/>
</dbReference>
<evidence type="ECO:0000259" key="3">
    <source>
        <dbReference type="PROSITE" id="PS51194"/>
    </source>
</evidence>
<dbReference type="CDD" id="cd18793">
    <property type="entry name" value="SF2_C_SNF"/>
    <property type="match status" value="1"/>
</dbReference>
<dbReference type="EMBL" id="LAZR01025201">
    <property type="protein sequence ID" value="KKL72667.1"/>
    <property type="molecule type" value="Genomic_DNA"/>
</dbReference>
<dbReference type="PROSITE" id="PS51194">
    <property type="entry name" value="HELICASE_CTER"/>
    <property type="match status" value="1"/>
</dbReference>
<dbReference type="Gene3D" id="3.40.50.300">
    <property type="entry name" value="P-loop containing nucleotide triphosphate hydrolases"/>
    <property type="match status" value="1"/>
</dbReference>
<keyword evidence="1" id="KW-0378">Hydrolase</keyword>
<evidence type="ECO:0000313" key="4">
    <source>
        <dbReference type="EMBL" id="KKL72667.1"/>
    </source>
</evidence>
<protein>
    <recommendedName>
        <fullName evidence="5">Helicase ATP-binding domain-containing protein</fullName>
    </recommendedName>
</protein>
<evidence type="ECO:0000256" key="1">
    <source>
        <dbReference type="ARBA" id="ARBA00022801"/>
    </source>
</evidence>
<evidence type="ECO:0000259" key="2">
    <source>
        <dbReference type="PROSITE" id="PS51192"/>
    </source>
</evidence>
<dbReference type="PANTHER" id="PTHR10799">
    <property type="entry name" value="SNF2/RAD54 HELICASE FAMILY"/>
    <property type="match status" value="1"/>
</dbReference>
<gene>
    <name evidence="4" type="ORF">LCGC14_2082630</name>
</gene>
<name>A0A0F9HC56_9ZZZZ</name>
<reference evidence="4" key="1">
    <citation type="journal article" date="2015" name="Nature">
        <title>Complex archaea that bridge the gap between prokaryotes and eukaryotes.</title>
        <authorList>
            <person name="Spang A."/>
            <person name="Saw J.H."/>
            <person name="Jorgensen S.L."/>
            <person name="Zaremba-Niedzwiedzka K."/>
            <person name="Martijn J."/>
            <person name="Lind A.E."/>
            <person name="van Eijk R."/>
            <person name="Schleper C."/>
            <person name="Guy L."/>
            <person name="Ettema T.J."/>
        </authorList>
    </citation>
    <scope>NUCLEOTIDE SEQUENCE</scope>
</reference>
<dbReference type="GO" id="GO:0005524">
    <property type="term" value="F:ATP binding"/>
    <property type="evidence" value="ECO:0007669"/>
    <property type="project" value="InterPro"/>
</dbReference>
<dbReference type="AlphaFoldDB" id="A0A0F9HC56"/>
<dbReference type="SMART" id="SM00487">
    <property type="entry name" value="DEXDc"/>
    <property type="match status" value="1"/>
</dbReference>
<dbReference type="SUPFAM" id="SSF52540">
    <property type="entry name" value="P-loop containing nucleoside triphosphate hydrolases"/>
    <property type="match status" value="2"/>
</dbReference>
<dbReference type="SMART" id="SM00490">
    <property type="entry name" value="HELICc"/>
    <property type="match status" value="1"/>
</dbReference>
<accession>A0A0F9HC56</accession>